<keyword evidence="9" id="KW-0472">Membrane</keyword>
<evidence type="ECO:0000256" key="4">
    <source>
        <dbReference type="ARBA" id="ARBA00022679"/>
    </source>
</evidence>
<evidence type="ECO:0000313" key="12">
    <source>
        <dbReference type="EMBL" id="KAK3604037.1"/>
    </source>
</evidence>
<dbReference type="PANTHER" id="PTHR30400">
    <property type="entry name" value="MONOFUNCTIONAL BIOSYNTHETIC PEPTIDOGLYCAN TRANSGLYCOSYLASE"/>
    <property type="match status" value="1"/>
</dbReference>
<dbReference type="EMBL" id="JAEAOA010001598">
    <property type="protein sequence ID" value="KAK3604037.1"/>
    <property type="molecule type" value="Genomic_DNA"/>
</dbReference>
<evidence type="ECO:0000256" key="5">
    <source>
        <dbReference type="ARBA" id="ARBA00022692"/>
    </source>
</evidence>
<organism evidence="12 13">
    <name type="scientific">Potamilus streckersoni</name>
    <dbReference type="NCBI Taxonomy" id="2493646"/>
    <lineage>
        <taxon>Eukaryota</taxon>
        <taxon>Metazoa</taxon>
        <taxon>Spiralia</taxon>
        <taxon>Lophotrochozoa</taxon>
        <taxon>Mollusca</taxon>
        <taxon>Bivalvia</taxon>
        <taxon>Autobranchia</taxon>
        <taxon>Heteroconchia</taxon>
        <taxon>Palaeoheterodonta</taxon>
        <taxon>Unionida</taxon>
        <taxon>Unionoidea</taxon>
        <taxon>Unionidae</taxon>
        <taxon>Ambleminae</taxon>
        <taxon>Lampsilini</taxon>
        <taxon>Potamilus</taxon>
    </lineage>
</organism>
<evidence type="ECO:0000256" key="1">
    <source>
        <dbReference type="ARBA" id="ARBA00022475"/>
    </source>
</evidence>
<keyword evidence="7" id="KW-0573">Peptidoglycan synthesis</keyword>
<keyword evidence="10" id="KW-0961">Cell wall biogenesis/degradation</keyword>
<evidence type="ECO:0000256" key="6">
    <source>
        <dbReference type="ARBA" id="ARBA00022960"/>
    </source>
</evidence>
<evidence type="ECO:0000313" key="13">
    <source>
        <dbReference type="Proteomes" id="UP001195483"/>
    </source>
</evidence>
<evidence type="ECO:0000256" key="7">
    <source>
        <dbReference type="ARBA" id="ARBA00022984"/>
    </source>
</evidence>
<keyword evidence="1" id="KW-1003">Cell membrane</keyword>
<keyword evidence="4" id="KW-0808">Transferase</keyword>
<evidence type="ECO:0000256" key="10">
    <source>
        <dbReference type="ARBA" id="ARBA00023316"/>
    </source>
</evidence>
<dbReference type="AlphaFoldDB" id="A0AAE0W875"/>
<dbReference type="SUPFAM" id="SSF53955">
    <property type="entry name" value="Lysozyme-like"/>
    <property type="match status" value="1"/>
</dbReference>
<keyword evidence="5" id="KW-0812">Transmembrane</keyword>
<dbReference type="Pfam" id="PF00912">
    <property type="entry name" value="Transgly"/>
    <property type="match status" value="2"/>
</dbReference>
<evidence type="ECO:0000256" key="8">
    <source>
        <dbReference type="ARBA" id="ARBA00022989"/>
    </source>
</evidence>
<dbReference type="InterPro" id="IPR036950">
    <property type="entry name" value="PBP_transglycosylase"/>
</dbReference>
<dbReference type="GO" id="GO:0071555">
    <property type="term" value="P:cell wall organization"/>
    <property type="evidence" value="ECO:0007669"/>
    <property type="project" value="UniProtKB-KW"/>
</dbReference>
<sequence length="159" mass="18194">MPPVTFTMIASWWQLEEGKTFSAIPVLERDISAHIKLAAVASEDQKFFEHYGFDFEAIRKAYRRNEKSRRLYGGSTISQQVAKNVFLWQNRSFIRKGLETGKGVFGAQSAAEVYLKKNSRQLTQSEAALIIASLPNPVNYRINKPSPGMQQRRDFILHK</sequence>
<gene>
    <name evidence="12" type="ORF">CHS0354_026838</name>
</gene>
<proteinExistence type="predicted"/>
<reference evidence="12" key="2">
    <citation type="journal article" date="2021" name="Genome Biol. Evol.">
        <title>Developing a high-quality reference genome for a parasitic bivalve with doubly uniparental inheritance (Bivalvia: Unionida).</title>
        <authorList>
            <person name="Smith C.H."/>
        </authorList>
    </citation>
    <scope>NUCLEOTIDE SEQUENCE</scope>
    <source>
        <strain evidence="12">CHS0354</strain>
        <tissue evidence="12">Mantle</tissue>
    </source>
</reference>
<reference evidence="12" key="3">
    <citation type="submission" date="2023-05" db="EMBL/GenBank/DDBJ databases">
        <authorList>
            <person name="Smith C.H."/>
        </authorList>
    </citation>
    <scope>NUCLEOTIDE SEQUENCE</scope>
    <source>
        <strain evidence="12">CHS0354</strain>
        <tissue evidence="12">Mantle</tissue>
    </source>
</reference>
<evidence type="ECO:0000256" key="2">
    <source>
        <dbReference type="ARBA" id="ARBA00022519"/>
    </source>
</evidence>
<keyword evidence="13" id="KW-1185">Reference proteome</keyword>
<reference evidence="12" key="1">
    <citation type="journal article" date="2021" name="Genome Biol. Evol.">
        <title>A High-Quality Reference Genome for a Parasitic Bivalve with Doubly Uniparental Inheritance (Bivalvia: Unionida).</title>
        <authorList>
            <person name="Smith C.H."/>
        </authorList>
    </citation>
    <scope>NUCLEOTIDE SEQUENCE</scope>
    <source>
        <strain evidence="12">CHS0354</strain>
    </source>
</reference>
<evidence type="ECO:0000259" key="11">
    <source>
        <dbReference type="Pfam" id="PF00912"/>
    </source>
</evidence>
<dbReference type="GO" id="GO:0016020">
    <property type="term" value="C:membrane"/>
    <property type="evidence" value="ECO:0007669"/>
    <property type="project" value="InterPro"/>
</dbReference>
<dbReference type="GO" id="GO:0008360">
    <property type="term" value="P:regulation of cell shape"/>
    <property type="evidence" value="ECO:0007669"/>
    <property type="project" value="UniProtKB-KW"/>
</dbReference>
<feature type="domain" description="Glycosyl transferase family 51" evidence="11">
    <location>
        <begin position="28"/>
        <end position="99"/>
    </location>
</feature>
<keyword evidence="8" id="KW-1133">Transmembrane helix</keyword>
<dbReference type="GO" id="GO:0016763">
    <property type="term" value="F:pentosyltransferase activity"/>
    <property type="evidence" value="ECO:0007669"/>
    <property type="project" value="InterPro"/>
</dbReference>
<dbReference type="InterPro" id="IPR001264">
    <property type="entry name" value="Glyco_trans_51"/>
</dbReference>
<feature type="domain" description="Glycosyl transferase family 51" evidence="11">
    <location>
        <begin position="100"/>
        <end position="158"/>
    </location>
</feature>
<dbReference type="Proteomes" id="UP001195483">
    <property type="component" value="Unassembled WGS sequence"/>
</dbReference>
<dbReference type="InterPro" id="IPR023346">
    <property type="entry name" value="Lysozyme-like_dom_sf"/>
</dbReference>
<keyword evidence="2" id="KW-0997">Cell inner membrane</keyword>
<evidence type="ECO:0000256" key="9">
    <source>
        <dbReference type="ARBA" id="ARBA00023136"/>
    </source>
</evidence>
<dbReference type="PANTHER" id="PTHR30400:SF0">
    <property type="entry name" value="BIOSYNTHETIC PEPTIDOGLYCAN TRANSGLYCOSYLASE"/>
    <property type="match status" value="1"/>
</dbReference>
<name>A0AAE0W875_9BIVA</name>
<dbReference type="Gene3D" id="1.10.3810.10">
    <property type="entry name" value="Biosynthetic peptidoglycan transglycosylase-like"/>
    <property type="match status" value="2"/>
</dbReference>
<protein>
    <recommendedName>
        <fullName evidence="11">Glycosyl transferase family 51 domain-containing protein</fullName>
    </recommendedName>
</protein>
<comment type="caution">
    <text evidence="12">The sequence shown here is derived from an EMBL/GenBank/DDBJ whole genome shotgun (WGS) entry which is preliminary data.</text>
</comment>
<accession>A0AAE0W875</accession>
<keyword evidence="3" id="KW-0328">Glycosyltransferase</keyword>
<keyword evidence="6" id="KW-0133">Cell shape</keyword>
<evidence type="ECO:0000256" key="3">
    <source>
        <dbReference type="ARBA" id="ARBA00022676"/>
    </source>
</evidence>
<dbReference type="InterPro" id="IPR011812">
    <property type="entry name" value="Pep_trsgly"/>
</dbReference>